<dbReference type="InterPro" id="IPR000550">
    <property type="entry name" value="Hppk"/>
</dbReference>
<feature type="domain" description="7,8-dihydro-6-hydroxymethylpterin-pyrophosphokinase" evidence="8">
    <location>
        <begin position="7"/>
        <end position="137"/>
    </location>
</feature>
<dbReference type="Gene3D" id="3.30.70.560">
    <property type="entry name" value="7,8-Dihydro-6-hydroxymethylpterin-pyrophosphokinase HPPK"/>
    <property type="match status" value="1"/>
</dbReference>
<dbReference type="GO" id="GO:0046656">
    <property type="term" value="P:folic acid biosynthetic process"/>
    <property type="evidence" value="ECO:0007669"/>
    <property type="project" value="UniProtKB-KW"/>
</dbReference>
<comment type="caution">
    <text evidence="9">The sequence shown here is derived from an EMBL/GenBank/DDBJ whole genome shotgun (WGS) entry which is preliminary data.</text>
</comment>
<accession>A0A1F5FB55</accession>
<dbReference type="EMBL" id="MFAF01000060">
    <property type="protein sequence ID" value="OGD76847.1"/>
    <property type="molecule type" value="Genomic_DNA"/>
</dbReference>
<dbReference type="Proteomes" id="UP000177187">
    <property type="component" value="Unassembled WGS sequence"/>
</dbReference>
<keyword evidence="6" id="KW-0067">ATP-binding</keyword>
<dbReference type="GO" id="GO:0003848">
    <property type="term" value="F:2-amino-4-hydroxy-6-hydroxymethyldihydropteridine diphosphokinase activity"/>
    <property type="evidence" value="ECO:0007669"/>
    <property type="project" value="UniProtKB-EC"/>
</dbReference>
<sequence>MPKRKAVVALGSNSGDRLSNLTEGLARLAEEGDVRVVAVSGVYETEAQGKATGQNFYNAAALVETALDPVELIALLGRIERTFGRDEDRRREDGGRRLDLDLIYLGDVVYDRDGIVVPHPRRRWRDFVLAPASEIAPRFVDPEDGLTVSELWENLKKTGAPPPERVAEIKRLL</sequence>
<organism evidence="9 10">
    <name type="scientific">Candidatus Coatesbacteria bacterium RBG_13_66_14</name>
    <dbReference type="NCBI Taxonomy" id="1817816"/>
    <lineage>
        <taxon>Bacteria</taxon>
        <taxon>Candidatus Coatesiibacteriota</taxon>
    </lineage>
</organism>
<name>A0A1F5FB55_9BACT</name>
<comment type="pathway">
    <text evidence="1">Cofactor biosynthesis; tetrahydrofolate biosynthesis; 2-amino-4-hydroxy-6-hydroxymethyl-7,8-dihydropteridine diphosphate from 7,8-dihydroneopterin triphosphate: step 4/4.</text>
</comment>
<gene>
    <name evidence="9" type="ORF">A2Y64_05135</name>
</gene>
<evidence type="ECO:0000313" key="10">
    <source>
        <dbReference type="Proteomes" id="UP000177187"/>
    </source>
</evidence>
<dbReference type="PANTHER" id="PTHR43071:SF1">
    <property type="entry name" value="2-AMINO-4-HYDROXY-6-HYDROXYMETHYLDIHYDROPTERIDINE PYROPHOSPHOKINASE"/>
    <property type="match status" value="1"/>
</dbReference>
<dbReference type="UniPathway" id="UPA00077">
    <property type="reaction ID" value="UER00155"/>
</dbReference>
<dbReference type="NCBIfam" id="TIGR01498">
    <property type="entry name" value="folK"/>
    <property type="match status" value="1"/>
</dbReference>
<evidence type="ECO:0000256" key="1">
    <source>
        <dbReference type="ARBA" id="ARBA00005051"/>
    </source>
</evidence>
<dbReference type="Pfam" id="PF01288">
    <property type="entry name" value="HPPK"/>
    <property type="match status" value="1"/>
</dbReference>
<evidence type="ECO:0000313" key="9">
    <source>
        <dbReference type="EMBL" id="OGD76847.1"/>
    </source>
</evidence>
<dbReference type="InterPro" id="IPR035907">
    <property type="entry name" value="Hppk_sf"/>
</dbReference>
<dbReference type="STRING" id="1817816.A2Y64_05135"/>
<evidence type="ECO:0000256" key="3">
    <source>
        <dbReference type="ARBA" id="ARBA00022679"/>
    </source>
</evidence>
<dbReference type="SUPFAM" id="SSF55083">
    <property type="entry name" value="6-hydroxymethyl-7,8-dihydropterin pyrophosphokinase, HPPK"/>
    <property type="match status" value="1"/>
</dbReference>
<dbReference type="CDD" id="cd00483">
    <property type="entry name" value="HPPK"/>
    <property type="match status" value="1"/>
</dbReference>
<dbReference type="PANTHER" id="PTHR43071">
    <property type="entry name" value="2-AMINO-4-HYDROXY-6-HYDROXYMETHYLDIHYDROPTERIDINE PYROPHOSPHOKINASE"/>
    <property type="match status" value="1"/>
</dbReference>
<evidence type="ECO:0000256" key="2">
    <source>
        <dbReference type="ARBA" id="ARBA00013253"/>
    </source>
</evidence>
<proteinExistence type="predicted"/>
<dbReference type="EC" id="2.7.6.3" evidence="2"/>
<dbReference type="GO" id="GO:0005524">
    <property type="term" value="F:ATP binding"/>
    <property type="evidence" value="ECO:0007669"/>
    <property type="project" value="UniProtKB-KW"/>
</dbReference>
<dbReference type="AlphaFoldDB" id="A0A1F5FB55"/>
<evidence type="ECO:0000259" key="8">
    <source>
        <dbReference type="Pfam" id="PF01288"/>
    </source>
</evidence>
<dbReference type="GO" id="GO:0046654">
    <property type="term" value="P:tetrahydrofolate biosynthetic process"/>
    <property type="evidence" value="ECO:0007669"/>
    <property type="project" value="UniProtKB-UniPathway"/>
</dbReference>
<keyword evidence="5 9" id="KW-0418">Kinase</keyword>
<dbReference type="GO" id="GO:0016301">
    <property type="term" value="F:kinase activity"/>
    <property type="evidence" value="ECO:0007669"/>
    <property type="project" value="UniProtKB-KW"/>
</dbReference>
<evidence type="ECO:0000256" key="5">
    <source>
        <dbReference type="ARBA" id="ARBA00022777"/>
    </source>
</evidence>
<keyword evidence="3" id="KW-0808">Transferase</keyword>
<keyword evidence="7" id="KW-0289">Folate biosynthesis</keyword>
<evidence type="ECO:0000256" key="4">
    <source>
        <dbReference type="ARBA" id="ARBA00022741"/>
    </source>
</evidence>
<evidence type="ECO:0000256" key="6">
    <source>
        <dbReference type="ARBA" id="ARBA00022840"/>
    </source>
</evidence>
<keyword evidence="4" id="KW-0547">Nucleotide-binding</keyword>
<reference evidence="9 10" key="1">
    <citation type="journal article" date="2016" name="Nat. Commun.">
        <title>Thousands of microbial genomes shed light on interconnected biogeochemical processes in an aquifer system.</title>
        <authorList>
            <person name="Anantharaman K."/>
            <person name="Brown C.T."/>
            <person name="Hug L.A."/>
            <person name="Sharon I."/>
            <person name="Castelle C.J."/>
            <person name="Probst A.J."/>
            <person name="Thomas B.C."/>
            <person name="Singh A."/>
            <person name="Wilkins M.J."/>
            <person name="Karaoz U."/>
            <person name="Brodie E.L."/>
            <person name="Williams K.H."/>
            <person name="Hubbard S.S."/>
            <person name="Banfield J.F."/>
        </authorList>
    </citation>
    <scope>NUCLEOTIDE SEQUENCE [LARGE SCALE GENOMIC DNA]</scope>
</reference>
<evidence type="ECO:0000256" key="7">
    <source>
        <dbReference type="ARBA" id="ARBA00022909"/>
    </source>
</evidence>
<protein>
    <recommendedName>
        <fullName evidence="2">2-amino-4-hydroxy-6-hydroxymethyldihydropteridine diphosphokinase</fullName>
        <ecNumber evidence="2">2.7.6.3</ecNumber>
    </recommendedName>
</protein>